<dbReference type="Proteomes" id="UP000249451">
    <property type="component" value="Unassembled WGS sequence"/>
</dbReference>
<feature type="domain" description="BRCT" evidence="2">
    <location>
        <begin position="175"/>
        <end position="262"/>
    </location>
</feature>
<gene>
    <name evidence="3" type="ORF">DI609_05010</name>
</gene>
<dbReference type="InterPro" id="IPR001357">
    <property type="entry name" value="BRCT_dom"/>
</dbReference>
<evidence type="ECO:0000313" key="3">
    <source>
        <dbReference type="EMBL" id="PZP01097.1"/>
    </source>
</evidence>
<sequence length="262" mass="27976">MTDSSITITSDGIQVHRSLLARSLSPDLAIAPEQLLGWRISAPTASSPGWLHFLLAEASTNGFVRSFDEARLNPATVHFFPGEAEMLTEIDEQLSRLQAGFDVDVATIEAADWSASFESDAPPAENSAAPAAAPASSSSTKKTAKKSGGKGGNRRAPWDRVATPDKVPEQNTEADVDGPVFGETVVITGDVAPYSKGEVWDMLADAGAIVAKNVTKKTTLLIVGEWATVTSKEKRARELQEQGQELAIWTFEELLQKLGVQG</sequence>
<evidence type="ECO:0000256" key="1">
    <source>
        <dbReference type="SAM" id="MobiDB-lite"/>
    </source>
</evidence>
<dbReference type="EMBL" id="QFNY01000093">
    <property type="protein sequence ID" value="PZP01097.1"/>
    <property type="molecule type" value="Genomic_DNA"/>
</dbReference>
<dbReference type="Gene3D" id="3.40.50.10190">
    <property type="entry name" value="BRCT domain"/>
    <property type="match status" value="1"/>
</dbReference>
<feature type="compositionally biased region" description="Basic and acidic residues" evidence="1">
    <location>
        <begin position="156"/>
        <end position="168"/>
    </location>
</feature>
<accession>A0A2W5B6U8</accession>
<dbReference type="AlphaFoldDB" id="A0A2W5B6U8"/>
<evidence type="ECO:0000313" key="4">
    <source>
        <dbReference type="Proteomes" id="UP000249451"/>
    </source>
</evidence>
<feature type="compositionally biased region" description="Low complexity" evidence="1">
    <location>
        <begin position="121"/>
        <end position="141"/>
    </location>
</feature>
<evidence type="ECO:0000259" key="2">
    <source>
        <dbReference type="PROSITE" id="PS50172"/>
    </source>
</evidence>
<name>A0A2W5B6U8_9CORY</name>
<feature type="region of interest" description="Disordered" evidence="1">
    <location>
        <begin position="117"/>
        <end position="176"/>
    </location>
</feature>
<organism evidence="3 4">
    <name type="scientific">Corynebacterium urealyticum</name>
    <dbReference type="NCBI Taxonomy" id="43771"/>
    <lineage>
        <taxon>Bacteria</taxon>
        <taxon>Bacillati</taxon>
        <taxon>Actinomycetota</taxon>
        <taxon>Actinomycetes</taxon>
        <taxon>Mycobacteriales</taxon>
        <taxon>Corynebacteriaceae</taxon>
        <taxon>Corynebacterium</taxon>
    </lineage>
</organism>
<dbReference type="SUPFAM" id="SSF52113">
    <property type="entry name" value="BRCT domain"/>
    <property type="match status" value="1"/>
</dbReference>
<dbReference type="PROSITE" id="PS50172">
    <property type="entry name" value="BRCT"/>
    <property type="match status" value="1"/>
</dbReference>
<protein>
    <recommendedName>
        <fullName evidence="2">BRCT domain-containing protein</fullName>
    </recommendedName>
</protein>
<proteinExistence type="predicted"/>
<reference evidence="3 4" key="1">
    <citation type="submission" date="2017-11" db="EMBL/GenBank/DDBJ databases">
        <title>Infants hospitalized years apart are colonized by the same room-sourced microbial strains.</title>
        <authorList>
            <person name="Brooks B."/>
            <person name="Olm M.R."/>
            <person name="Firek B.A."/>
            <person name="Baker R."/>
            <person name="Thomas B.C."/>
            <person name="Morowitz M.J."/>
            <person name="Banfield J.F."/>
        </authorList>
    </citation>
    <scope>NUCLEOTIDE SEQUENCE [LARGE SCALE GENOMIC DNA]</scope>
    <source>
        <strain evidence="3">S2_012_000_R3_87</strain>
    </source>
</reference>
<comment type="caution">
    <text evidence="3">The sequence shown here is derived from an EMBL/GenBank/DDBJ whole genome shotgun (WGS) entry which is preliminary data.</text>
</comment>
<dbReference type="InterPro" id="IPR036420">
    <property type="entry name" value="BRCT_dom_sf"/>
</dbReference>
<dbReference type="CDD" id="cd17748">
    <property type="entry name" value="BRCT_DNA_ligase_like"/>
    <property type="match status" value="1"/>
</dbReference>